<gene>
    <name evidence="3" type="ORF">BN1180_03321</name>
</gene>
<evidence type="ECO:0000259" key="2">
    <source>
        <dbReference type="Pfam" id="PF25198"/>
    </source>
</evidence>
<dbReference type="AlphaFoldDB" id="A0AAN2PJ74"/>
<comment type="caution">
    <text evidence="3">The sequence shown here is derived from an EMBL/GenBank/DDBJ whole genome shotgun (WGS) entry which is preliminary data.</text>
</comment>
<proteinExistence type="predicted"/>
<keyword evidence="4" id="KW-1185">Reference proteome</keyword>
<feature type="domain" description="Spore germination protein N-terminal" evidence="2">
    <location>
        <begin position="31"/>
        <end position="73"/>
    </location>
</feature>
<accession>A0AAN2PJ74</accession>
<evidence type="ECO:0000313" key="4">
    <source>
        <dbReference type="Proteomes" id="UP000182110"/>
    </source>
</evidence>
<protein>
    <submittedName>
        <fullName evidence="3">Spore germination B3 GerAC family protein</fullName>
    </submittedName>
</protein>
<name>A0AAN2PJ74_9BACI</name>
<dbReference type="Pfam" id="PF25198">
    <property type="entry name" value="Spore_GerAC_N"/>
    <property type="match status" value="1"/>
</dbReference>
<organism evidence="3 4">
    <name type="scientific">Peribacillus simplex</name>
    <dbReference type="NCBI Taxonomy" id="1478"/>
    <lineage>
        <taxon>Bacteria</taxon>
        <taxon>Bacillati</taxon>
        <taxon>Bacillota</taxon>
        <taxon>Bacilli</taxon>
        <taxon>Bacillales</taxon>
        <taxon>Bacillaceae</taxon>
        <taxon>Peribacillus</taxon>
    </lineage>
</organism>
<evidence type="ECO:0000256" key="1">
    <source>
        <dbReference type="SAM" id="SignalP"/>
    </source>
</evidence>
<feature type="chain" id="PRO_5042998070" evidence="1">
    <location>
        <begin position="28"/>
        <end position="79"/>
    </location>
</feature>
<feature type="signal peptide" evidence="1">
    <location>
        <begin position="1"/>
        <end position="27"/>
    </location>
</feature>
<evidence type="ECO:0000313" key="3">
    <source>
        <dbReference type="EMBL" id="CEG33149.1"/>
    </source>
</evidence>
<reference evidence="3 4" key="1">
    <citation type="journal article" date="2014" name="Genome Announc.">
        <title>Genome Sequence of Bacillus simplex Strain P558, Isolated from a Human Fecal Sample.</title>
        <authorList>
            <person name="Croce O."/>
            <person name="Hugon P."/>
            <person name="Lagier J.C."/>
            <person name="Bibi F."/>
            <person name="Robert C."/>
            <person name="Azhar E.I."/>
            <person name="Raoult D."/>
            <person name="Fournier P.E."/>
        </authorList>
    </citation>
    <scope>NUCLEOTIDE SEQUENCE [LARGE SCALE GENOMIC DNA]</scope>
    <source>
        <strain evidence="3 4">P558</strain>
    </source>
</reference>
<dbReference type="InterPro" id="IPR057336">
    <property type="entry name" value="GerAC_N"/>
</dbReference>
<keyword evidence="1" id="KW-0732">Signal</keyword>
<dbReference type="Proteomes" id="UP000182110">
    <property type="component" value="Unassembled WGS sequence"/>
</dbReference>
<sequence length="79" mass="8553">MMNTISLTKAVKLMLTFSICSSTLLLAGCWDRVEINNIGIVLAAGLDKTAEDKIVLSVQIAIPEAMGGGQMGGWSRWRR</sequence>
<dbReference type="EMBL" id="CCXW01000001">
    <property type="protein sequence ID" value="CEG33149.1"/>
    <property type="molecule type" value="Genomic_DNA"/>
</dbReference>